<dbReference type="AlphaFoldDB" id="A0A378JLB6"/>
<evidence type="ECO:0000313" key="1">
    <source>
        <dbReference type="EMBL" id="STX52136.1"/>
    </source>
</evidence>
<reference evidence="1 2" key="1">
    <citation type="submission" date="2018-06" db="EMBL/GenBank/DDBJ databases">
        <authorList>
            <consortium name="Pathogen Informatics"/>
            <person name="Doyle S."/>
        </authorList>
    </citation>
    <scope>NUCLEOTIDE SEQUENCE [LARGE SCALE GENOMIC DNA]</scope>
    <source>
        <strain evidence="1 2">NCTC13316</strain>
    </source>
</reference>
<dbReference type="InterPro" id="IPR011989">
    <property type="entry name" value="ARM-like"/>
</dbReference>
<keyword evidence="2" id="KW-1185">Reference proteome</keyword>
<dbReference type="Gene3D" id="1.25.10.10">
    <property type="entry name" value="Leucine-rich Repeat Variant"/>
    <property type="match status" value="1"/>
</dbReference>
<organism evidence="1 2">
    <name type="scientific">Legionella busanensis</name>
    <dbReference type="NCBI Taxonomy" id="190655"/>
    <lineage>
        <taxon>Bacteria</taxon>
        <taxon>Pseudomonadati</taxon>
        <taxon>Pseudomonadota</taxon>
        <taxon>Gammaproteobacteria</taxon>
        <taxon>Legionellales</taxon>
        <taxon>Legionellaceae</taxon>
        <taxon>Legionella</taxon>
    </lineage>
</organism>
<dbReference type="EMBL" id="UGOD01000001">
    <property type="protein sequence ID" value="STX52136.1"/>
    <property type="molecule type" value="Genomic_DNA"/>
</dbReference>
<dbReference type="InterPro" id="IPR016024">
    <property type="entry name" value="ARM-type_fold"/>
</dbReference>
<dbReference type="OrthoDB" id="5655787at2"/>
<sequence length="249" mass="28265">MLDKQQSFLATIALLDKQEKAAVNYQQRLVMNLLNSQTHLTLTIIIFSKSHHHRLINTLLRLIKNPLFELTNKLAVIQLLGKLKGQEFVLMDAALDEIESKLKSQHNEEIYQAFKLLTILIPYLNANTNFDRLLQAVQLKLADYKEKIREAALKGLTLLVPHLSPSKVSRLFQSVQLKLANNDRNVRQIALKSLGVLIPNLPPSEINPLLQQAQLKLLDNENNVREAALSCLAMLISSEPLRAVLQKIY</sequence>
<dbReference type="RefSeq" id="WP_115331718.1">
    <property type="nucleotide sequence ID" value="NZ_UGOD01000001.1"/>
</dbReference>
<proteinExistence type="predicted"/>
<accession>A0A378JLB6</accession>
<evidence type="ECO:0000313" key="2">
    <source>
        <dbReference type="Proteomes" id="UP000254794"/>
    </source>
</evidence>
<protein>
    <submittedName>
        <fullName evidence="1">HEAT repeat</fullName>
    </submittedName>
</protein>
<dbReference type="Proteomes" id="UP000254794">
    <property type="component" value="Unassembled WGS sequence"/>
</dbReference>
<name>A0A378JLB6_9GAMM</name>
<gene>
    <name evidence="1" type="ORF">NCTC13316_02240</name>
</gene>
<dbReference type="SUPFAM" id="SSF48371">
    <property type="entry name" value="ARM repeat"/>
    <property type="match status" value="1"/>
</dbReference>